<dbReference type="SMART" id="SM00267">
    <property type="entry name" value="GGDEF"/>
    <property type="match status" value="1"/>
</dbReference>
<dbReference type="CDD" id="cd01949">
    <property type="entry name" value="GGDEF"/>
    <property type="match status" value="1"/>
</dbReference>
<proteinExistence type="predicted"/>
<comment type="caution">
    <text evidence="3">The sequence shown here is derived from an EMBL/GenBank/DDBJ whole genome shotgun (WGS) entry which is preliminary data.</text>
</comment>
<dbReference type="Gene3D" id="3.30.70.270">
    <property type="match status" value="1"/>
</dbReference>
<dbReference type="RefSeq" id="WP_184738459.1">
    <property type="nucleotide sequence ID" value="NZ_BMRW01000013.1"/>
</dbReference>
<dbReference type="Pfam" id="PF00990">
    <property type="entry name" value="GGDEF"/>
    <property type="match status" value="1"/>
</dbReference>
<feature type="domain" description="GGDEF" evidence="2">
    <location>
        <begin position="57"/>
        <end position="191"/>
    </location>
</feature>
<protein>
    <submittedName>
        <fullName evidence="3">Diguanylate cyclase (GGDEF)-like protein</fullName>
    </submittedName>
</protein>
<feature type="compositionally biased region" description="Low complexity" evidence="1">
    <location>
        <begin position="196"/>
        <end position="216"/>
    </location>
</feature>
<organism evidence="3 4">
    <name type="scientific">Streptomyces netropsis</name>
    <name type="common">Streptoverticillium netropsis</name>
    <dbReference type="NCBI Taxonomy" id="55404"/>
    <lineage>
        <taxon>Bacteria</taxon>
        <taxon>Bacillati</taxon>
        <taxon>Actinomycetota</taxon>
        <taxon>Actinomycetes</taxon>
        <taxon>Kitasatosporales</taxon>
        <taxon>Streptomycetaceae</taxon>
        <taxon>Streptomyces</taxon>
    </lineage>
</organism>
<dbReference type="PANTHER" id="PTHR44757">
    <property type="entry name" value="DIGUANYLATE CYCLASE DGCP"/>
    <property type="match status" value="1"/>
</dbReference>
<dbReference type="Proteomes" id="UP000556436">
    <property type="component" value="Unassembled WGS sequence"/>
</dbReference>
<name>A0A7W7LGR1_STRNE</name>
<dbReference type="NCBIfam" id="TIGR00254">
    <property type="entry name" value="GGDEF"/>
    <property type="match status" value="1"/>
</dbReference>
<gene>
    <name evidence="3" type="ORF">FHS38_005830</name>
</gene>
<evidence type="ECO:0000259" key="2">
    <source>
        <dbReference type="PROSITE" id="PS50887"/>
    </source>
</evidence>
<dbReference type="InterPro" id="IPR043128">
    <property type="entry name" value="Rev_trsase/Diguanyl_cyclase"/>
</dbReference>
<dbReference type="AlphaFoldDB" id="A0A7W7LGR1"/>
<dbReference type="EMBL" id="JACHJG010000015">
    <property type="protein sequence ID" value="MBB4889754.1"/>
    <property type="molecule type" value="Genomic_DNA"/>
</dbReference>
<dbReference type="PROSITE" id="PS50887">
    <property type="entry name" value="GGDEF"/>
    <property type="match status" value="1"/>
</dbReference>
<evidence type="ECO:0000313" key="4">
    <source>
        <dbReference type="Proteomes" id="UP000556436"/>
    </source>
</evidence>
<dbReference type="InterPro" id="IPR029787">
    <property type="entry name" value="Nucleotide_cyclase"/>
</dbReference>
<dbReference type="PANTHER" id="PTHR44757:SF2">
    <property type="entry name" value="BIOFILM ARCHITECTURE MAINTENANCE PROTEIN MBAA"/>
    <property type="match status" value="1"/>
</dbReference>
<reference evidence="3 4" key="1">
    <citation type="submission" date="2020-08" db="EMBL/GenBank/DDBJ databases">
        <title>Genomic Encyclopedia of Type Strains, Phase III (KMG-III): the genomes of soil and plant-associated and newly described type strains.</title>
        <authorList>
            <person name="Whitman W."/>
        </authorList>
    </citation>
    <scope>NUCLEOTIDE SEQUENCE [LARGE SCALE GENOMIC DNA]</scope>
    <source>
        <strain evidence="3 4">CECT 3265</strain>
    </source>
</reference>
<evidence type="ECO:0000313" key="3">
    <source>
        <dbReference type="EMBL" id="MBB4889754.1"/>
    </source>
</evidence>
<feature type="region of interest" description="Disordered" evidence="1">
    <location>
        <begin position="187"/>
        <end position="216"/>
    </location>
</feature>
<keyword evidence="4" id="KW-1185">Reference proteome</keyword>
<evidence type="ECO:0000256" key="1">
    <source>
        <dbReference type="SAM" id="MobiDB-lite"/>
    </source>
</evidence>
<accession>A0A7W7LGR1</accession>
<dbReference type="InterPro" id="IPR052155">
    <property type="entry name" value="Biofilm_reg_signaling"/>
</dbReference>
<sequence length="216" mass="22579">MNALVTASVAAGPLAAGWSLHTLFLRRKVALARRDPLTGLPGRDSFTTTARRRLLAPAGVVVLVDLDGFKQVNDTYGHAAGDEVLATVAARLKSWAQVRGGCAGRLGGDEFAATITCPTLRDLPCELHTLADLLCVPVTFRDTALPVGASIGAFPVAGLPDPVLHRALRRADEAMYAAKRDGGGWRIADGPVPAMTTTNGRRTGRSGTTARSGGSR</sequence>
<dbReference type="InterPro" id="IPR000160">
    <property type="entry name" value="GGDEF_dom"/>
</dbReference>
<dbReference type="SUPFAM" id="SSF55073">
    <property type="entry name" value="Nucleotide cyclase"/>
    <property type="match status" value="1"/>
</dbReference>